<reference evidence="2 3" key="1">
    <citation type="submission" date="2020-07" db="EMBL/GenBank/DDBJ databases">
        <title>Sequencing the genomes of 1000 actinobacteria strains.</title>
        <authorList>
            <person name="Klenk H.-P."/>
        </authorList>
    </citation>
    <scope>NUCLEOTIDE SEQUENCE [LARGE SCALE GENOMIC DNA]</scope>
    <source>
        <strain evidence="2 3">DSM 23141</strain>
    </source>
</reference>
<accession>A0A852YEV1</accession>
<keyword evidence="1" id="KW-1133">Transmembrane helix</keyword>
<keyword evidence="1" id="KW-0472">Membrane</keyword>
<evidence type="ECO:0000313" key="3">
    <source>
        <dbReference type="Proteomes" id="UP000553888"/>
    </source>
</evidence>
<dbReference type="RefSeq" id="WP_179565544.1">
    <property type="nucleotide sequence ID" value="NZ_JACBZY010000001.1"/>
</dbReference>
<name>A0A852YEV1_9MICO</name>
<protein>
    <submittedName>
        <fullName evidence="2">Uncharacterized protein</fullName>
    </submittedName>
</protein>
<organism evidence="2 3">
    <name type="scientific">Schumannella luteola</name>
    <dbReference type="NCBI Taxonomy" id="472059"/>
    <lineage>
        <taxon>Bacteria</taxon>
        <taxon>Bacillati</taxon>
        <taxon>Actinomycetota</taxon>
        <taxon>Actinomycetes</taxon>
        <taxon>Micrococcales</taxon>
        <taxon>Microbacteriaceae</taxon>
        <taxon>Schumannella</taxon>
    </lineage>
</organism>
<keyword evidence="1" id="KW-0812">Transmembrane</keyword>
<dbReference type="Proteomes" id="UP000553888">
    <property type="component" value="Unassembled WGS sequence"/>
</dbReference>
<feature type="transmembrane region" description="Helical" evidence="1">
    <location>
        <begin position="63"/>
        <end position="84"/>
    </location>
</feature>
<sequence>MEFFLPTMWTYYPAERTLAGLPGYRWARDPRDTAIWLITALLTFAVAALLALVPSLLGENAVVVWLIVALITLFGIGRVVMAIVRSKRIVRSATGSPLRRRHSVAYPDGGSAAVDDVVARFRSGDPAQHAPMPDGHLNRGQLRVQIWTADADRLGLVAVQRGNEAPELIDVDGPAYDRMSEALERGIGRWIRVRSNSTV</sequence>
<feature type="transmembrane region" description="Helical" evidence="1">
    <location>
        <begin position="34"/>
        <end position="57"/>
    </location>
</feature>
<proteinExistence type="predicted"/>
<evidence type="ECO:0000313" key="2">
    <source>
        <dbReference type="EMBL" id="NYG98237.1"/>
    </source>
</evidence>
<gene>
    <name evidence="2" type="ORF">BJ979_000863</name>
</gene>
<comment type="caution">
    <text evidence="2">The sequence shown here is derived from an EMBL/GenBank/DDBJ whole genome shotgun (WGS) entry which is preliminary data.</text>
</comment>
<evidence type="ECO:0000256" key="1">
    <source>
        <dbReference type="SAM" id="Phobius"/>
    </source>
</evidence>
<dbReference type="EMBL" id="JACBZY010000001">
    <property type="protein sequence ID" value="NYG98237.1"/>
    <property type="molecule type" value="Genomic_DNA"/>
</dbReference>
<dbReference type="AlphaFoldDB" id="A0A852YEV1"/>
<keyword evidence="3" id="KW-1185">Reference proteome</keyword>